<dbReference type="PATRIC" id="fig|317.174.peg.4866"/>
<dbReference type="Gene3D" id="1.10.357.10">
    <property type="entry name" value="Tetracycline Repressor, domain 2"/>
    <property type="match status" value="1"/>
</dbReference>
<dbReference type="Proteomes" id="UP000028643">
    <property type="component" value="Unassembled WGS sequence"/>
</dbReference>
<dbReference type="PANTHER" id="PTHR47506:SF7">
    <property type="entry name" value="TRANSCRIPTIONAL REGULATORY PROTEIN"/>
    <property type="match status" value="1"/>
</dbReference>
<reference evidence="6 7" key="1">
    <citation type="submission" date="2014-07" db="EMBL/GenBank/DDBJ databases">
        <title>Draft Genome Sequences of Environmental Pseudomonas syringae strains.</title>
        <authorList>
            <person name="Baltrus D.A."/>
            <person name="Berge O."/>
            <person name="Morris C."/>
        </authorList>
    </citation>
    <scope>NUCLEOTIDE SEQUENCE [LARGE SCALE GENOMIC DNA]</scope>
    <source>
        <strain evidence="6 7">CEB003</strain>
    </source>
</reference>
<feature type="domain" description="HTH tetR-type" evidence="5">
    <location>
        <begin position="9"/>
        <end position="69"/>
    </location>
</feature>
<dbReference type="InterPro" id="IPR036271">
    <property type="entry name" value="Tet_transcr_reg_TetR-rel_C_sf"/>
</dbReference>
<dbReference type="PROSITE" id="PS50977">
    <property type="entry name" value="HTH_TETR_2"/>
    <property type="match status" value="1"/>
</dbReference>
<keyword evidence="2 4" id="KW-0238">DNA-binding</keyword>
<evidence type="ECO:0000256" key="2">
    <source>
        <dbReference type="ARBA" id="ARBA00023125"/>
    </source>
</evidence>
<comment type="caution">
    <text evidence="6">The sequence shown here is derived from an EMBL/GenBank/DDBJ whole genome shotgun (WGS) entry which is preliminary data.</text>
</comment>
<keyword evidence="3" id="KW-0804">Transcription</keyword>
<keyword evidence="1" id="KW-0805">Transcription regulation</keyword>
<dbReference type="EMBL" id="JPQT01000130">
    <property type="protein sequence ID" value="KFE47158.1"/>
    <property type="molecule type" value="Genomic_DNA"/>
</dbReference>
<sequence>MSRSQADKAAIHEQIVNLAAERFREVGLNGIGVADLMKEAGRTGGGFYKHFDSREKLVEEALGCAFEQRKTKLEKYTAPGSTLSLGDFVERYLSEQHLNEPGSGCALTALVNDVARSGDSIRGLFTEEVESELAVLASLLKSKQPAKKRAQALLVLCSLVGAMGLSRAVSDPTLVAELLATGKTLLKAVDA</sequence>
<proteinExistence type="predicted"/>
<dbReference type="SUPFAM" id="SSF48498">
    <property type="entry name" value="Tetracyclin repressor-like, C-terminal domain"/>
    <property type="match status" value="1"/>
</dbReference>
<evidence type="ECO:0000256" key="1">
    <source>
        <dbReference type="ARBA" id="ARBA00023015"/>
    </source>
</evidence>
<evidence type="ECO:0000313" key="7">
    <source>
        <dbReference type="Proteomes" id="UP000028643"/>
    </source>
</evidence>
<dbReference type="Gene3D" id="1.10.10.60">
    <property type="entry name" value="Homeodomain-like"/>
    <property type="match status" value="1"/>
</dbReference>
<protein>
    <recommendedName>
        <fullName evidence="5">HTH tetR-type domain-containing protein</fullName>
    </recommendedName>
</protein>
<accession>A0A085UVE5</accession>
<dbReference type="RefSeq" id="WP_047578174.1">
    <property type="nucleotide sequence ID" value="NZ_JPQT01000130.1"/>
</dbReference>
<gene>
    <name evidence="6" type="ORF">IV02_23795</name>
</gene>
<dbReference type="PANTHER" id="PTHR47506">
    <property type="entry name" value="TRANSCRIPTIONAL REGULATORY PROTEIN"/>
    <property type="match status" value="1"/>
</dbReference>
<evidence type="ECO:0000313" key="6">
    <source>
        <dbReference type="EMBL" id="KFE47158.1"/>
    </source>
</evidence>
<evidence type="ECO:0000256" key="4">
    <source>
        <dbReference type="PROSITE-ProRule" id="PRU00335"/>
    </source>
</evidence>
<dbReference type="InterPro" id="IPR009057">
    <property type="entry name" value="Homeodomain-like_sf"/>
</dbReference>
<dbReference type="AlphaFoldDB" id="A0A085UVE5"/>
<organism evidence="6 7">
    <name type="scientific">Pseudomonas syringae</name>
    <dbReference type="NCBI Taxonomy" id="317"/>
    <lineage>
        <taxon>Bacteria</taxon>
        <taxon>Pseudomonadati</taxon>
        <taxon>Pseudomonadota</taxon>
        <taxon>Gammaproteobacteria</taxon>
        <taxon>Pseudomonadales</taxon>
        <taxon>Pseudomonadaceae</taxon>
        <taxon>Pseudomonas</taxon>
    </lineage>
</organism>
<evidence type="ECO:0000256" key="3">
    <source>
        <dbReference type="ARBA" id="ARBA00023163"/>
    </source>
</evidence>
<dbReference type="GO" id="GO:0003677">
    <property type="term" value="F:DNA binding"/>
    <property type="evidence" value="ECO:0007669"/>
    <property type="project" value="UniProtKB-UniRule"/>
</dbReference>
<feature type="DNA-binding region" description="H-T-H motif" evidence="4">
    <location>
        <begin position="32"/>
        <end position="51"/>
    </location>
</feature>
<name>A0A085UVE5_PSESX</name>
<dbReference type="SUPFAM" id="SSF46689">
    <property type="entry name" value="Homeodomain-like"/>
    <property type="match status" value="1"/>
</dbReference>
<dbReference type="PRINTS" id="PR00455">
    <property type="entry name" value="HTHTETR"/>
</dbReference>
<evidence type="ECO:0000259" key="5">
    <source>
        <dbReference type="PROSITE" id="PS50977"/>
    </source>
</evidence>
<dbReference type="Pfam" id="PF00440">
    <property type="entry name" value="TetR_N"/>
    <property type="match status" value="1"/>
</dbReference>
<dbReference type="InterPro" id="IPR001647">
    <property type="entry name" value="HTH_TetR"/>
</dbReference>